<dbReference type="Pfam" id="PF09339">
    <property type="entry name" value="HTH_IclR"/>
    <property type="match status" value="1"/>
</dbReference>
<feature type="domain" description="IclR-ED" evidence="5">
    <location>
        <begin position="70"/>
        <end position="254"/>
    </location>
</feature>
<gene>
    <name evidence="6" type="ORF">DET50_10557</name>
</gene>
<evidence type="ECO:0000256" key="1">
    <source>
        <dbReference type="ARBA" id="ARBA00023015"/>
    </source>
</evidence>
<dbReference type="GO" id="GO:0045892">
    <property type="term" value="P:negative regulation of DNA-templated transcription"/>
    <property type="evidence" value="ECO:0007669"/>
    <property type="project" value="TreeGrafter"/>
</dbReference>
<dbReference type="AlphaFoldDB" id="A0A366GV48"/>
<protein>
    <submittedName>
        <fullName evidence="6">IclR family transcriptional regulator</fullName>
    </submittedName>
</protein>
<dbReference type="InterPro" id="IPR014757">
    <property type="entry name" value="Tscrpt_reg_IclR_C"/>
</dbReference>
<proteinExistence type="predicted"/>
<dbReference type="InterPro" id="IPR029016">
    <property type="entry name" value="GAF-like_dom_sf"/>
</dbReference>
<dbReference type="GO" id="GO:0003677">
    <property type="term" value="F:DNA binding"/>
    <property type="evidence" value="ECO:0007669"/>
    <property type="project" value="UniProtKB-KW"/>
</dbReference>
<dbReference type="InterPro" id="IPR036388">
    <property type="entry name" value="WH-like_DNA-bd_sf"/>
</dbReference>
<keyword evidence="2" id="KW-0238">DNA-binding</keyword>
<dbReference type="PROSITE" id="PS51078">
    <property type="entry name" value="ICLR_ED"/>
    <property type="match status" value="1"/>
</dbReference>
<evidence type="ECO:0000313" key="7">
    <source>
        <dbReference type="Proteomes" id="UP000252995"/>
    </source>
</evidence>
<evidence type="ECO:0000256" key="2">
    <source>
        <dbReference type="ARBA" id="ARBA00023125"/>
    </source>
</evidence>
<dbReference type="Gene3D" id="1.10.10.10">
    <property type="entry name" value="Winged helix-like DNA-binding domain superfamily/Winged helix DNA-binding domain"/>
    <property type="match status" value="1"/>
</dbReference>
<dbReference type="Gene3D" id="3.30.450.40">
    <property type="match status" value="1"/>
</dbReference>
<dbReference type="PROSITE" id="PS51077">
    <property type="entry name" value="HTH_ICLR"/>
    <property type="match status" value="1"/>
</dbReference>
<dbReference type="Pfam" id="PF01614">
    <property type="entry name" value="IclR_C"/>
    <property type="match status" value="1"/>
</dbReference>
<evidence type="ECO:0000259" key="4">
    <source>
        <dbReference type="PROSITE" id="PS51077"/>
    </source>
</evidence>
<dbReference type="RefSeq" id="WP_113862035.1">
    <property type="nucleotide sequence ID" value="NZ_QNRO01000005.1"/>
</dbReference>
<evidence type="ECO:0000256" key="3">
    <source>
        <dbReference type="ARBA" id="ARBA00023163"/>
    </source>
</evidence>
<dbReference type="OrthoDB" id="9807558at2"/>
<dbReference type="EMBL" id="QNRO01000005">
    <property type="protein sequence ID" value="RBP31833.1"/>
    <property type="molecule type" value="Genomic_DNA"/>
</dbReference>
<dbReference type="GO" id="GO:0003700">
    <property type="term" value="F:DNA-binding transcription factor activity"/>
    <property type="evidence" value="ECO:0007669"/>
    <property type="project" value="TreeGrafter"/>
</dbReference>
<evidence type="ECO:0000259" key="5">
    <source>
        <dbReference type="PROSITE" id="PS51078"/>
    </source>
</evidence>
<keyword evidence="3" id="KW-0804">Transcription</keyword>
<dbReference type="SUPFAM" id="SSF55781">
    <property type="entry name" value="GAF domain-like"/>
    <property type="match status" value="1"/>
</dbReference>
<dbReference type="InterPro" id="IPR050707">
    <property type="entry name" value="HTH_MetabolicPath_Reg"/>
</dbReference>
<organism evidence="6 7">
    <name type="scientific">Marinobacter pelagius</name>
    <dbReference type="NCBI Taxonomy" id="379482"/>
    <lineage>
        <taxon>Bacteria</taxon>
        <taxon>Pseudomonadati</taxon>
        <taxon>Pseudomonadota</taxon>
        <taxon>Gammaproteobacteria</taxon>
        <taxon>Pseudomonadales</taxon>
        <taxon>Marinobacteraceae</taxon>
        <taxon>Marinobacter</taxon>
    </lineage>
</organism>
<dbReference type="SMART" id="SM00346">
    <property type="entry name" value="HTH_ICLR"/>
    <property type="match status" value="1"/>
</dbReference>
<feature type="domain" description="HTH iclR-type" evidence="4">
    <location>
        <begin position="16"/>
        <end position="76"/>
    </location>
</feature>
<reference evidence="6 7" key="1">
    <citation type="submission" date="2018-06" db="EMBL/GenBank/DDBJ databases">
        <title>Freshwater and sediment microbial communities from various areas in North America, analyzing microbe dynamics in response to fracking.</title>
        <authorList>
            <person name="Lamendella R."/>
        </authorList>
    </citation>
    <scope>NUCLEOTIDE SEQUENCE [LARGE SCALE GENOMIC DNA]</scope>
    <source>
        <strain evidence="6 7">114J</strain>
    </source>
</reference>
<dbReference type="Proteomes" id="UP000252995">
    <property type="component" value="Unassembled WGS sequence"/>
</dbReference>
<name>A0A366GV48_9GAMM</name>
<accession>A0A366GV48</accession>
<evidence type="ECO:0000313" key="6">
    <source>
        <dbReference type="EMBL" id="RBP31833.1"/>
    </source>
</evidence>
<sequence length="254" mass="28252">MMSEQDQNPEPRHGGIQVIARAAAIMRVLGTHPDGLSLGELARELSLPRSTVQRIIAALETEGFAEHARSGYRLGPELGRLLYHTQVDVISVARPLLDELSQSLDETVVFCTAERERVLVIDRVVAERELRVVPPMGTIRVPFHSTAPGKALMANMDDQRVGALLDLAEAETSEKTVDRQGLLREIQTVRRTGVAEEMEEYREGITAFAVALETYLGHFAVAVVVPTFRARHHRKEYVQPLKDFKSRLEAKLGA</sequence>
<dbReference type="PANTHER" id="PTHR30136">
    <property type="entry name" value="HELIX-TURN-HELIX TRANSCRIPTIONAL REGULATOR, ICLR FAMILY"/>
    <property type="match status" value="1"/>
</dbReference>
<keyword evidence="1" id="KW-0805">Transcription regulation</keyword>
<dbReference type="InterPro" id="IPR036390">
    <property type="entry name" value="WH_DNA-bd_sf"/>
</dbReference>
<dbReference type="InterPro" id="IPR005471">
    <property type="entry name" value="Tscrpt_reg_IclR_N"/>
</dbReference>
<dbReference type="SUPFAM" id="SSF46785">
    <property type="entry name" value="Winged helix' DNA-binding domain"/>
    <property type="match status" value="1"/>
</dbReference>
<dbReference type="PANTHER" id="PTHR30136:SF35">
    <property type="entry name" value="HTH-TYPE TRANSCRIPTIONAL REGULATOR RV1719"/>
    <property type="match status" value="1"/>
</dbReference>
<comment type="caution">
    <text evidence="6">The sequence shown here is derived from an EMBL/GenBank/DDBJ whole genome shotgun (WGS) entry which is preliminary data.</text>
</comment>